<organism evidence="14 15">
    <name type="scientific">Crocosphaera watsonii WH 0401</name>
    <dbReference type="NCBI Taxonomy" id="555881"/>
    <lineage>
        <taxon>Bacteria</taxon>
        <taxon>Bacillati</taxon>
        <taxon>Cyanobacteriota</taxon>
        <taxon>Cyanophyceae</taxon>
        <taxon>Oscillatoriophycideae</taxon>
        <taxon>Chroococcales</taxon>
        <taxon>Aphanothecaceae</taxon>
        <taxon>Crocosphaera</taxon>
    </lineage>
</organism>
<dbReference type="EC" id="1.4.3.5" evidence="9"/>
<dbReference type="Gene3D" id="2.30.110.10">
    <property type="entry name" value="Electron Transport, Fmn-binding Protein, Chain A"/>
    <property type="match status" value="1"/>
</dbReference>
<evidence type="ECO:0000256" key="9">
    <source>
        <dbReference type="HAMAP-Rule" id="MF_01629"/>
    </source>
</evidence>
<dbReference type="GO" id="GO:0004733">
    <property type="term" value="F:pyridoxamine phosphate oxidase activity"/>
    <property type="evidence" value="ECO:0007669"/>
    <property type="project" value="UniProtKB-UniRule"/>
</dbReference>
<keyword evidence="7 9" id="KW-0560">Oxidoreductase</keyword>
<evidence type="ECO:0000256" key="4">
    <source>
        <dbReference type="ARBA" id="ARBA00011738"/>
    </source>
</evidence>
<feature type="binding site" evidence="9 11">
    <location>
        <position position="184"/>
    </location>
    <ligand>
        <name>FMN</name>
        <dbReference type="ChEBI" id="CHEBI:58210"/>
    </ligand>
</feature>
<feature type="binding site" evidence="9 11">
    <location>
        <position position="81"/>
    </location>
    <ligand>
        <name>FMN</name>
        <dbReference type="ChEBI" id="CHEBI:58210"/>
    </ligand>
</feature>
<feature type="domain" description="Pyridoxine 5'-phosphate oxidase dimerisation C-terminal" evidence="13">
    <location>
        <begin position="171"/>
        <end position="212"/>
    </location>
</feature>
<comment type="caution">
    <text evidence="14">The sequence shown here is derived from an EMBL/GenBank/DDBJ whole genome shotgun (WGS) entry which is preliminary data.</text>
</comment>
<comment type="subunit">
    <text evidence="4 9">Homodimer.</text>
</comment>
<dbReference type="InterPro" id="IPR019740">
    <property type="entry name" value="Pyridox_Oxase_CS"/>
</dbReference>
<comment type="catalytic activity">
    <reaction evidence="9">
        <text>pyridoxamine 5'-phosphate + O2 + H2O = pyridoxal 5'-phosphate + H2O2 + NH4(+)</text>
        <dbReference type="Rhea" id="RHEA:15817"/>
        <dbReference type="ChEBI" id="CHEBI:15377"/>
        <dbReference type="ChEBI" id="CHEBI:15379"/>
        <dbReference type="ChEBI" id="CHEBI:16240"/>
        <dbReference type="ChEBI" id="CHEBI:28938"/>
        <dbReference type="ChEBI" id="CHEBI:58451"/>
        <dbReference type="ChEBI" id="CHEBI:597326"/>
        <dbReference type="EC" id="1.4.3.5"/>
    </reaction>
</comment>
<feature type="binding site" evidence="9 11">
    <location>
        <position position="194"/>
    </location>
    <ligand>
        <name>FMN</name>
        <dbReference type="ChEBI" id="CHEBI:58210"/>
    </ligand>
</feature>
<dbReference type="NCBIfam" id="TIGR00558">
    <property type="entry name" value="pdxH"/>
    <property type="match status" value="1"/>
</dbReference>
<dbReference type="InterPro" id="IPR011576">
    <property type="entry name" value="Pyridox_Oxase_N"/>
</dbReference>
<feature type="binding site" evidence="9 10">
    <location>
        <position position="65"/>
    </location>
    <ligand>
        <name>substrate</name>
    </ligand>
</feature>
<feature type="binding site" evidence="9 11">
    <location>
        <begin position="75"/>
        <end position="76"/>
    </location>
    <ligand>
        <name>FMN</name>
        <dbReference type="ChEBI" id="CHEBI:58210"/>
    </ligand>
</feature>
<reference evidence="14 15" key="2">
    <citation type="submission" date="2013-09" db="EMBL/GenBank/DDBJ databases">
        <title>Whole genome comparison of six Crocosphaera watsonii strains with differing phenotypes.</title>
        <authorList>
            <person name="Bench S.R."/>
            <person name="Heller P."/>
            <person name="Frank I."/>
            <person name="Arciniega M."/>
            <person name="Shilova I.N."/>
            <person name="Zehr J.P."/>
        </authorList>
    </citation>
    <scope>NUCLEOTIDE SEQUENCE [LARGE SCALE GENOMIC DNA]</scope>
    <source>
        <strain evidence="14 15">WH 0401</strain>
    </source>
</reference>
<evidence type="ECO:0000256" key="7">
    <source>
        <dbReference type="ARBA" id="ARBA00023002"/>
    </source>
</evidence>
<dbReference type="GO" id="GO:0008615">
    <property type="term" value="P:pyridoxine biosynthetic process"/>
    <property type="evidence" value="ECO:0007669"/>
    <property type="project" value="UniProtKB-UniRule"/>
</dbReference>
<dbReference type="EMBL" id="CAQM01000261">
    <property type="protein sequence ID" value="CCQ61059.1"/>
    <property type="molecule type" value="Genomic_DNA"/>
</dbReference>
<sequence length="212" mass="24654">MDLTALRENYTRNGLTRDDLKTDPFKQFEKWFQEATEAELPEPNAMSLATASATGEPSIRTVLLKYFGEDGFVFFTNYESKKAQQIEENPHVALLFLWLPLERQVKIQGTATKIPTAESLNYFTSRPRGSQLGAWCSAQSSVISSRKLLEMKFEELKYKFQHGEIPLPSFWGGYRVKPKRFEFWQGRPNRLHDRFSYTLKEETTWEIARLAP</sequence>
<dbReference type="InterPro" id="IPR012349">
    <property type="entry name" value="Split_barrel_FMN-bd"/>
</dbReference>
<evidence type="ECO:0000256" key="6">
    <source>
        <dbReference type="ARBA" id="ARBA00022643"/>
    </source>
</evidence>
<evidence type="ECO:0000256" key="1">
    <source>
        <dbReference type="ARBA" id="ARBA00004738"/>
    </source>
</evidence>
<comment type="function">
    <text evidence="9">Catalyzes the oxidation of either pyridoxine 5'-phosphate (PNP) or pyridoxamine 5'-phosphate (PMP) into pyridoxal 5'-phosphate (PLP).</text>
</comment>
<dbReference type="PANTHER" id="PTHR10851:SF0">
    <property type="entry name" value="PYRIDOXINE-5'-PHOSPHATE OXIDASE"/>
    <property type="match status" value="1"/>
</dbReference>
<comment type="cofactor">
    <cofactor evidence="9 11">
        <name>FMN</name>
        <dbReference type="ChEBI" id="CHEBI:58210"/>
    </cofactor>
    <text evidence="9 11">Binds 1 FMN per subunit.</text>
</comment>
<comment type="catalytic activity">
    <reaction evidence="9">
        <text>pyridoxine 5'-phosphate + O2 = pyridoxal 5'-phosphate + H2O2</text>
        <dbReference type="Rhea" id="RHEA:15149"/>
        <dbReference type="ChEBI" id="CHEBI:15379"/>
        <dbReference type="ChEBI" id="CHEBI:16240"/>
        <dbReference type="ChEBI" id="CHEBI:58589"/>
        <dbReference type="ChEBI" id="CHEBI:597326"/>
        <dbReference type="EC" id="1.4.3.5"/>
    </reaction>
</comment>
<feature type="binding site" evidence="9 10">
    <location>
        <position position="122"/>
    </location>
    <ligand>
        <name>substrate</name>
    </ligand>
</feature>
<dbReference type="InterPro" id="IPR000659">
    <property type="entry name" value="Pyridox_Oxase"/>
</dbReference>
<dbReference type="Pfam" id="PF01243">
    <property type="entry name" value="PNPOx_N"/>
    <property type="match status" value="1"/>
</dbReference>
<reference evidence="14 15" key="1">
    <citation type="submission" date="2013-01" db="EMBL/GenBank/DDBJ databases">
        <authorList>
            <person name="Bench S."/>
        </authorList>
    </citation>
    <scope>NUCLEOTIDE SEQUENCE [LARGE SCALE GENOMIC DNA]</scope>
    <source>
        <strain evidence="14 15">WH 0401</strain>
    </source>
</reference>
<dbReference type="PANTHER" id="PTHR10851">
    <property type="entry name" value="PYRIDOXINE-5-PHOSPHATE OXIDASE"/>
    <property type="match status" value="1"/>
</dbReference>
<dbReference type="UniPathway" id="UPA01068">
    <property type="reaction ID" value="UER00304"/>
</dbReference>
<protein>
    <recommendedName>
        <fullName evidence="9">Pyridoxine/pyridoxamine 5'-phosphate oxidase</fullName>
        <ecNumber evidence="9">1.4.3.5</ecNumber>
    </recommendedName>
    <alternativeName>
        <fullName evidence="9">PNP/PMP oxidase</fullName>
        <shortName evidence="9">PNPOx</shortName>
    </alternativeName>
    <alternativeName>
        <fullName evidence="9">Pyridoxal 5'-phosphate synthase</fullName>
    </alternativeName>
</protein>
<dbReference type="Proteomes" id="UP000018198">
    <property type="component" value="Unassembled WGS sequence"/>
</dbReference>
<dbReference type="Pfam" id="PF10590">
    <property type="entry name" value="PNP_phzG_C"/>
    <property type="match status" value="1"/>
</dbReference>
<dbReference type="PROSITE" id="PS01064">
    <property type="entry name" value="PYRIDOX_OXIDASE"/>
    <property type="match status" value="1"/>
</dbReference>
<evidence type="ECO:0000256" key="10">
    <source>
        <dbReference type="PIRSR" id="PIRSR000190-1"/>
    </source>
</evidence>
<dbReference type="InterPro" id="IPR019576">
    <property type="entry name" value="Pyridoxamine_oxidase_dimer_C"/>
</dbReference>
<feature type="binding site" evidence="9 10">
    <location>
        <begin position="190"/>
        <end position="192"/>
    </location>
    <ligand>
        <name>substrate</name>
    </ligand>
</feature>
<evidence type="ECO:0000259" key="13">
    <source>
        <dbReference type="Pfam" id="PF10590"/>
    </source>
</evidence>
<evidence type="ECO:0000256" key="8">
    <source>
        <dbReference type="ARBA" id="ARBA00023096"/>
    </source>
</evidence>
<feature type="binding site" evidence="9 11">
    <location>
        <position position="82"/>
    </location>
    <ligand>
        <name>FMN</name>
        <dbReference type="ChEBI" id="CHEBI:58210"/>
    </ligand>
</feature>
<keyword evidence="5 9" id="KW-0285">Flavoprotein</keyword>
<evidence type="ECO:0000256" key="11">
    <source>
        <dbReference type="PIRSR" id="PIRSR000190-2"/>
    </source>
</evidence>
<dbReference type="PIRSF" id="PIRSF000190">
    <property type="entry name" value="Pyd_amn-ph_oxd"/>
    <property type="match status" value="1"/>
</dbReference>
<feature type="binding site" evidence="10">
    <location>
        <begin position="7"/>
        <end position="10"/>
    </location>
    <ligand>
        <name>substrate</name>
    </ligand>
</feature>
<comment type="pathway">
    <text evidence="2 9">Cofactor metabolism; pyridoxal 5'-phosphate salvage; pyridoxal 5'-phosphate from pyridoxine 5'-phosphate: step 1/1.</text>
</comment>
<dbReference type="RefSeq" id="WP_021835105.1">
    <property type="nucleotide sequence ID" value="NZ_CAQM01000261.1"/>
</dbReference>
<keyword evidence="8 9" id="KW-0664">Pyridoxine biosynthesis</keyword>
<feature type="domain" description="Pyridoxamine 5'-phosphate oxidase N-terminal" evidence="12">
    <location>
        <begin position="33"/>
        <end position="159"/>
    </location>
</feature>
<dbReference type="HAMAP" id="MF_01629">
    <property type="entry name" value="PdxH"/>
    <property type="match status" value="1"/>
</dbReference>
<dbReference type="AlphaFoldDB" id="T2J7N0"/>
<accession>T2J7N0</accession>
<dbReference type="FunFam" id="2.30.110.10:FF:000005">
    <property type="entry name" value="NAD(P)H-hydrate epimerase"/>
    <property type="match status" value="1"/>
</dbReference>
<feature type="binding site" evidence="9 10">
    <location>
        <position position="130"/>
    </location>
    <ligand>
        <name>substrate</name>
    </ligand>
</feature>
<evidence type="ECO:0000256" key="3">
    <source>
        <dbReference type="ARBA" id="ARBA00007301"/>
    </source>
</evidence>
<evidence type="ECO:0000313" key="15">
    <source>
        <dbReference type="Proteomes" id="UP000018198"/>
    </source>
</evidence>
<name>T2J7N0_CROWT</name>
<feature type="binding site" evidence="9 11">
    <location>
        <begin position="139"/>
        <end position="140"/>
    </location>
    <ligand>
        <name>FMN</name>
        <dbReference type="ChEBI" id="CHEBI:58210"/>
    </ligand>
</feature>
<comment type="pathway">
    <text evidence="1 9">Cofactor metabolism; pyridoxal 5'-phosphate salvage; pyridoxal 5'-phosphate from pyridoxamine 5'-phosphate: step 1/1.</text>
</comment>
<evidence type="ECO:0000259" key="12">
    <source>
        <dbReference type="Pfam" id="PF01243"/>
    </source>
</evidence>
<evidence type="ECO:0000256" key="2">
    <source>
        <dbReference type="ARBA" id="ARBA00005037"/>
    </source>
</evidence>
<dbReference type="NCBIfam" id="NF004231">
    <property type="entry name" value="PRK05679.1"/>
    <property type="match status" value="1"/>
</dbReference>
<dbReference type="GO" id="GO:0010181">
    <property type="term" value="F:FMN binding"/>
    <property type="evidence" value="ECO:0007669"/>
    <property type="project" value="UniProtKB-UniRule"/>
</dbReference>
<proteinExistence type="inferred from homology"/>
<dbReference type="SUPFAM" id="SSF50475">
    <property type="entry name" value="FMN-binding split barrel"/>
    <property type="match status" value="1"/>
</dbReference>
<evidence type="ECO:0000313" key="14">
    <source>
        <dbReference type="EMBL" id="CCQ61059.1"/>
    </source>
</evidence>
<keyword evidence="6 9" id="KW-0288">FMN</keyword>
<feature type="binding site" evidence="9 11">
    <location>
        <begin position="60"/>
        <end position="65"/>
    </location>
    <ligand>
        <name>FMN</name>
        <dbReference type="ChEBI" id="CHEBI:58210"/>
    </ligand>
</feature>
<evidence type="ECO:0000256" key="5">
    <source>
        <dbReference type="ARBA" id="ARBA00022630"/>
    </source>
</evidence>
<feature type="binding site" evidence="9 11">
    <location>
        <position position="104"/>
    </location>
    <ligand>
        <name>FMN</name>
        <dbReference type="ChEBI" id="CHEBI:58210"/>
    </ligand>
</feature>
<feature type="binding site" evidence="9 10">
    <location>
        <position position="126"/>
    </location>
    <ligand>
        <name>substrate</name>
    </ligand>
</feature>
<gene>
    <name evidence="9" type="primary">pdxH</name>
    <name evidence="14" type="ORF">CWATWH0401_3103</name>
</gene>
<comment type="similarity">
    <text evidence="3 9">Belongs to the pyridoxamine 5'-phosphate oxidase family.</text>
</comment>